<dbReference type="Proteomes" id="UP001157006">
    <property type="component" value="Chromosome 3"/>
</dbReference>
<dbReference type="AlphaFoldDB" id="A0AAV1A0S4"/>
<protein>
    <submittedName>
        <fullName evidence="1">Uncharacterized protein</fullName>
    </submittedName>
</protein>
<sequence length="141" mass="16226">MFLWFLILRLIKKIKNKSMENKNKIQGGSFDPGNKRSFDPGRAWKLQSRESPGPFDWARQQGVSSLRSREEDCLLIMEVMAFDPGMRCLLRSSMLMGSIQRRCLLRSGLLYLKKYVSKIKCRAWVLNPRPFDPALIGVSSG</sequence>
<proteinExistence type="predicted"/>
<accession>A0AAV1A0S4</accession>
<evidence type="ECO:0000313" key="2">
    <source>
        <dbReference type="Proteomes" id="UP001157006"/>
    </source>
</evidence>
<dbReference type="EMBL" id="OX451738">
    <property type="protein sequence ID" value="CAI8603198.1"/>
    <property type="molecule type" value="Genomic_DNA"/>
</dbReference>
<gene>
    <name evidence="1" type="ORF">VFH_III075560</name>
</gene>
<name>A0AAV1A0S4_VICFA</name>
<organism evidence="1 2">
    <name type="scientific">Vicia faba</name>
    <name type="common">Broad bean</name>
    <name type="synonym">Faba vulgaris</name>
    <dbReference type="NCBI Taxonomy" id="3906"/>
    <lineage>
        <taxon>Eukaryota</taxon>
        <taxon>Viridiplantae</taxon>
        <taxon>Streptophyta</taxon>
        <taxon>Embryophyta</taxon>
        <taxon>Tracheophyta</taxon>
        <taxon>Spermatophyta</taxon>
        <taxon>Magnoliopsida</taxon>
        <taxon>eudicotyledons</taxon>
        <taxon>Gunneridae</taxon>
        <taxon>Pentapetalae</taxon>
        <taxon>rosids</taxon>
        <taxon>fabids</taxon>
        <taxon>Fabales</taxon>
        <taxon>Fabaceae</taxon>
        <taxon>Papilionoideae</taxon>
        <taxon>50 kb inversion clade</taxon>
        <taxon>NPAAA clade</taxon>
        <taxon>Hologalegina</taxon>
        <taxon>IRL clade</taxon>
        <taxon>Fabeae</taxon>
        <taxon>Vicia</taxon>
    </lineage>
</organism>
<keyword evidence="2" id="KW-1185">Reference proteome</keyword>
<evidence type="ECO:0000313" key="1">
    <source>
        <dbReference type="EMBL" id="CAI8603198.1"/>
    </source>
</evidence>
<reference evidence="1 2" key="1">
    <citation type="submission" date="2023-01" db="EMBL/GenBank/DDBJ databases">
        <authorList>
            <person name="Kreplak J."/>
        </authorList>
    </citation>
    <scope>NUCLEOTIDE SEQUENCE [LARGE SCALE GENOMIC DNA]</scope>
</reference>